<evidence type="ECO:0000313" key="2">
    <source>
        <dbReference type="EMBL" id="MFC6837896.1"/>
    </source>
</evidence>
<dbReference type="EMBL" id="JBHSXM010000002">
    <property type="protein sequence ID" value="MFC6837896.1"/>
    <property type="molecule type" value="Genomic_DNA"/>
</dbReference>
<reference evidence="2 3" key="1">
    <citation type="journal article" date="2019" name="Int. J. Syst. Evol. Microbiol.">
        <title>The Global Catalogue of Microorganisms (GCM) 10K type strain sequencing project: providing services to taxonomists for standard genome sequencing and annotation.</title>
        <authorList>
            <consortium name="The Broad Institute Genomics Platform"/>
            <consortium name="The Broad Institute Genome Sequencing Center for Infectious Disease"/>
            <person name="Wu L."/>
            <person name="Ma J."/>
        </authorList>
    </citation>
    <scope>NUCLEOTIDE SEQUENCE [LARGE SCALE GENOMIC DNA]</scope>
    <source>
        <strain evidence="2 3">PSRA2</strain>
    </source>
</reference>
<protein>
    <submittedName>
        <fullName evidence="2">Uncharacterized protein</fullName>
    </submittedName>
</protein>
<proteinExistence type="predicted"/>
<accession>A0ABD5UEY8</accession>
<name>A0ABD5UEY8_9EURY</name>
<evidence type="ECO:0000313" key="3">
    <source>
        <dbReference type="Proteomes" id="UP001596406"/>
    </source>
</evidence>
<dbReference type="Proteomes" id="UP001596406">
    <property type="component" value="Unassembled WGS sequence"/>
</dbReference>
<evidence type="ECO:0000256" key="1">
    <source>
        <dbReference type="SAM" id="MobiDB-lite"/>
    </source>
</evidence>
<sequence length="111" mass="12658">MDERVDEEIVVEETLEIRPSVEQEIQAKVGANHPDRMVVAGEERVYGVPLEQEECIRVREEELAYISAQATFGTQEGRPSGPTRWSKRRADGVMSEQSTPKRSCRERTLAR</sequence>
<gene>
    <name evidence="2" type="ORF">ACFQHK_15535</name>
</gene>
<keyword evidence="3" id="KW-1185">Reference proteome</keyword>
<feature type="region of interest" description="Disordered" evidence="1">
    <location>
        <begin position="71"/>
        <end position="111"/>
    </location>
</feature>
<organism evidence="2 3">
    <name type="scientific">Halomarina ordinaria</name>
    <dbReference type="NCBI Taxonomy" id="3033939"/>
    <lineage>
        <taxon>Archaea</taxon>
        <taxon>Methanobacteriati</taxon>
        <taxon>Methanobacteriota</taxon>
        <taxon>Stenosarchaea group</taxon>
        <taxon>Halobacteria</taxon>
        <taxon>Halobacteriales</taxon>
        <taxon>Natronomonadaceae</taxon>
        <taxon>Halomarina</taxon>
    </lineage>
</organism>
<dbReference type="AlphaFoldDB" id="A0ABD5UEY8"/>
<comment type="caution">
    <text evidence="2">The sequence shown here is derived from an EMBL/GenBank/DDBJ whole genome shotgun (WGS) entry which is preliminary data.</text>
</comment>